<keyword evidence="3" id="KW-1185">Reference proteome</keyword>
<protein>
    <recommendedName>
        <fullName evidence="4">DUF4371 domain-containing protein</fullName>
    </recommendedName>
</protein>
<feature type="compositionally biased region" description="Basic residues" evidence="1">
    <location>
        <begin position="98"/>
        <end position="123"/>
    </location>
</feature>
<dbReference type="PANTHER" id="PTHR45749">
    <property type="match status" value="1"/>
</dbReference>
<evidence type="ECO:0008006" key="4">
    <source>
        <dbReference type="Google" id="ProtNLM"/>
    </source>
</evidence>
<evidence type="ECO:0000313" key="2">
    <source>
        <dbReference type="EMBL" id="KAJ8890377.1"/>
    </source>
</evidence>
<proteinExistence type="predicted"/>
<gene>
    <name evidence="2" type="ORF">PR048_009885</name>
</gene>
<accession>A0ABQ9I1K8</accession>
<sequence length="513" mass="58881">MKGRGKLENPEKTRRPTHRPARFPHAKIRAEDWNTRLEGRQSRGAAVDTATRAHTLTHTQSPRAHSPTRWKPTTQHGSEPLTDRPARLPLLRAQPAVRHQRSWRPLRAPPRPRRTTAHKKKKGRDSSSESDDNHDDTRVPQSSKCDTGQPSSSPAAPVNVTTPVDSSPSTSEQAENDLDHYVGIVTQLSVEKELLENSWVPPRNYDFATDESHMRRKFNNAWLDQYVPWLVYSKRLKGAVCKHCVLFPPVTGTVTGVSGSFLNRPYKIQEYARRLQKTCYQQPPPNCNSYCKGFFFSSPKMYLFTSNCKVVTTKQSKKTGKYYHRLFPYFASHMTCLLREKRMKEFVEFTNRFWRQKLKSHLEKCRRTRRNAVYTSPKIQNELIVLFGKVIRENIKSDTKKFLTYVVLADETADIAGKEQLSMSLRYNLSPDYCISFGFDGCSTIAGKEGGVQAILRKTYFRALFFHCSSYKLNLVVNDANQVLELRNTIATIKNTINFSGNRSLEEIALPIY</sequence>
<evidence type="ECO:0000313" key="3">
    <source>
        <dbReference type="Proteomes" id="UP001159363"/>
    </source>
</evidence>
<feature type="region of interest" description="Disordered" evidence="1">
    <location>
        <begin position="1"/>
        <end position="177"/>
    </location>
</feature>
<dbReference type="Proteomes" id="UP001159363">
    <property type="component" value="Chromosome 3"/>
</dbReference>
<organism evidence="2 3">
    <name type="scientific">Dryococelus australis</name>
    <dbReference type="NCBI Taxonomy" id="614101"/>
    <lineage>
        <taxon>Eukaryota</taxon>
        <taxon>Metazoa</taxon>
        <taxon>Ecdysozoa</taxon>
        <taxon>Arthropoda</taxon>
        <taxon>Hexapoda</taxon>
        <taxon>Insecta</taxon>
        <taxon>Pterygota</taxon>
        <taxon>Neoptera</taxon>
        <taxon>Polyneoptera</taxon>
        <taxon>Phasmatodea</taxon>
        <taxon>Verophasmatodea</taxon>
        <taxon>Anareolatae</taxon>
        <taxon>Phasmatidae</taxon>
        <taxon>Eurycanthinae</taxon>
        <taxon>Dryococelus</taxon>
    </lineage>
</organism>
<dbReference type="PANTHER" id="PTHR45749:SF37">
    <property type="entry name" value="OS05G0311600 PROTEIN"/>
    <property type="match status" value="1"/>
</dbReference>
<dbReference type="EMBL" id="JARBHB010000003">
    <property type="protein sequence ID" value="KAJ8890377.1"/>
    <property type="molecule type" value="Genomic_DNA"/>
</dbReference>
<feature type="compositionally biased region" description="Polar residues" evidence="1">
    <location>
        <begin position="139"/>
        <end position="154"/>
    </location>
</feature>
<feature type="compositionally biased region" description="Polar residues" evidence="1">
    <location>
        <begin position="52"/>
        <end position="63"/>
    </location>
</feature>
<feature type="compositionally biased region" description="Low complexity" evidence="1">
    <location>
        <begin position="157"/>
        <end position="171"/>
    </location>
</feature>
<feature type="compositionally biased region" description="Basic and acidic residues" evidence="1">
    <location>
        <begin position="1"/>
        <end position="14"/>
    </location>
</feature>
<feature type="compositionally biased region" description="Basic residues" evidence="1">
    <location>
        <begin position="15"/>
        <end position="27"/>
    </location>
</feature>
<feature type="compositionally biased region" description="Basic and acidic residues" evidence="1">
    <location>
        <begin position="28"/>
        <end position="41"/>
    </location>
</feature>
<reference evidence="2 3" key="1">
    <citation type="submission" date="2023-02" db="EMBL/GenBank/DDBJ databases">
        <title>LHISI_Scaffold_Assembly.</title>
        <authorList>
            <person name="Stuart O.P."/>
            <person name="Cleave R."/>
            <person name="Magrath M.J.L."/>
            <person name="Mikheyev A.S."/>
        </authorList>
    </citation>
    <scope>NUCLEOTIDE SEQUENCE [LARGE SCALE GENOMIC DNA]</scope>
    <source>
        <strain evidence="2">Daus_M_001</strain>
        <tissue evidence="2">Leg muscle</tissue>
    </source>
</reference>
<name>A0ABQ9I1K8_9NEOP</name>
<evidence type="ECO:0000256" key="1">
    <source>
        <dbReference type="SAM" id="MobiDB-lite"/>
    </source>
</evidence>
<comment type="caution">
    <text evidence="2">The sequence shown here is derived from an EMBL/GenBank/DDBJ whole genome shotgun (WGS) entry which is preliminary data.</text>
</comment>